<dbReference type="RefSeq" id="WP_114378180.1">
    <property type="nucleotide sequence ID" value="NZ_QPJD01000001.1"/>
</dbReference>
<dbReference type="OrthoDB" id="9795306at2"/>
<keyword evidence="3" id="KW-1185">Reference proteome</keyword>
<gene>
    <name evidence="2" type="ORF">DFP97_101290</name>
</gene>
<dbReference type="Gene3D" id="3.10.180.10">
    <property type="entry name" value="2,3-Dihydroxybiphenyl 1,2-Dioxygenase, domain 1"/>
    <property type="match status" value="1"/>
</dbReference>
<dbReference type="Proteomes" id="UP000252415">
    <property type="component" value="Unassembled WGS sequence"/>
</dbReference>
<dbReference type="PANTHER" id="PTHR33990:SF1">
    <property type="entry name" value="PROTEIN YJDN"/>
    <property type="match status" value="1"/>
</dbReference>
<accession>A0A368WDZ8</accession>
<dbReference type="InterPro" id="IPR004360">
    <property type="entry name" value="Glyas_Fos-R_dOase_dom"/>
</dbReference>
<dbReference type="PANTHER" id="PTHR33990">
    <property type="entry name" value="PROTEIN YJDN-RELATED"/>
    <property type="match status" value="1"/>
</dbReference>
<comment type="caution">
    <text evidence="2">The sequence shown here is derived from an EMBL/GenBank/DDBJ whole genome shotgun (WGS) entry which is preliminary data.</text>
</comment>
<dbReference type="InterPro" id="IPR029068">
    <property type="entry name" value="Glyas_Bleomycin-R_OHBP_Dase"/>
</dbReference>
<dbReference type="EMBL" id="QPJD01000001">
    <property type="protein sequence ID" value="RCW51944.1"/>
    <property type="molecule type" value="Genomic_DNA"/>
</dbReference>
<dbReference type="CDD" id="cd06588">
    <property type="entry name" value="PhnB_like"/>
    <property type="match status" value="1"/>
</dbReference>
<dbReference type="InterPro" id="IPR028973">
    <property type="entry name" value="PhnB-like"/>
</dbReference>
<protein>
    <submittedName>
        <fullName evidence="2">PhnB protein</fullName>
    </submittedName>
</protein>
<feature type="domain" description="Glyoxalase/fosfomycin resistance/dioxygenase" evidence="1">
    <location>
        <begin position="14"/>
        <end position="134"/>
    </location>
</feature>
<reference evidence="2 3" key="1">
    <citation type="submission" date="2018-07" db="EMBL/GenBank/DDBJ databases">
        <title>Genomic Encyclopedia of Type Strains, Phase III (KMG-III): the genomes of soil and plant-associated and newly described type strains.</title>
        <authorList>
            <person name="Whitman W."/>
        </authorList>
    </citation>
    <scope>NUCLEOTIDE SEQUENCE [LARGE SCALE GENOMIC DNA]</scope>
    <source>
        <strain evidence="2 3">CECT 7506</strain>
    </source>
</reference>
<sequence>MTVRLTPYINLEGNAREAIQFYEQALGAEVLSIMTYGDMPEMSNTFTDDLKKLVAHAKLQVGGTELMFSDAPFGSPIEKGKQVTICISTNDVEESKRIFEALRQDGQVNMPLEETPFSPAFGDVTDKFGVTFQVYTEIQN</sequence>
<dbReference type="SUPFAM" id="SSF54593">
    <property type="entry name" value="Glyoxalase/Bleomycin resistance protein/Dihydroxybiphenyl dioxygenase"/>
    <property type="match status" value="1"/>
</dbReference>
<proteinExistence type="predicted"/>
<evidence type="ECO:0000259" key="1">
    <source>
        <dbReference type="Pfam" id="PF00903"/>
    </source>
</evidence>
<dbReference type="AlphaFoldDB" id="A0A368WDZ8"/>
<dbReference type="Pfam" id="PF00903">
    <property type="entry name" value="Glyoxalase"/>
    <property type="match status" value="1"/>
</dbReference>
<evidence type="ECO:0000313" key="2">
    <source>
        <dbReference type="EMBL" id="RCW51944.1"/>
    </source>
</evidence>
<evidence type="ECO:0000313" key="3">
    <source>
        <dbReference type="Proteomes" id="UP000252415"/>
    </source>
</evidence>
<name>A0A368WDZ8_9BACL</name>
<organism evidence="2 3">
    <name type="scientific">Paenibacillus prosopidis</name>
    <dbReference type="NCBI Taxonomy" id="630520"/>
    <lineage>
        <taxon>Bacteria</taxon>
        <taxon>Bacillati</taxon>
        <taxon>Bacillota</taxon>
        <taxon>Bacilli</taxon>
        <taxon>Bacillales</taxon>
        <taxon>Paenibacillaceae</taxon>
        <taxon>Paenibacillus</taxon>
    </lineage>
</organism>